<dbReference type="PANTHER" id="PTHR19846">
    <property type="entry name" value="WD40 REPEAT PROTEIN"/>
    <property type="match status" value="1"/>
</dbReference>
<evidence type="ECO:0000256" key="2">
    <source>
        <dbReference type="ARBA" id="ARBA00022574"/>
    </source>
</evidence>
<sequence length="483" mass="56019">MNSEYINLMIKDDEISISLTCDKNKLKQIKYFDTMFNYKENSDKEIIINVSNAQITWNIINKYLKDNVVKNPKWLDLIEILKQQYFLMLDLESKKILDKLICTNIPEDNYIDLLKEVELIPYTNRLGKLLIRKLPDDFNMNLLPKFFMDKFIQLAKSSYNIITVDDCGKIKKWSSLNLKLINEWRNNNLITFARVYNDNISLICNNNRSSEINFYDLNGGEIMTFHSGEKYFGIDFCPINNKCAICTRDDKYIMPFNTNIYSPINKLFGFSNAKKLERDDYEVSHPFSTLGYVDYIPIKYFPDGLSIVSVTKNKNISVWDTSNNKLIYHINTKNEILNLACSPNNKIFASCGDDKNITLWNRENGHHIKTLSGHSAQISCISFSSDGQYLVSGSNDKIIKLWDVENGQILRTFKGHINKITHVYFSPDDKDIISTGWDKSIKIWNIKTGKLTGEIKNYGLILDIGFKYEPDDNVLKNLKVNNI</sequence>
<keyword evidence="2" id="KW-0853">WD repeat</keyword>
<dbReference type="PROSITE" id="PS50294">
    <property type="entry name" value="WD_REPEATS_REGION"/>
    <property type="match status" value="2"/>
</dbReference>
<evidence type="ECO:0000313" key="5">
    <source>
        <dbReference type="Proteomes" id="UP000241071"/>
    </source>
</evidence>
<dbReference type="InterPro" id="IPR019775">
    <property type="entry name" value="WD40_repeat_CS"/>
</dbReference>
<keyword evidence="3" id="KW-0677">Repeat</keyword>
<dbReference type="PROSITE" id="PS00678">
    <property type="entry name" value="WD_REPEATS_1"/>
    <property type="match status" value="2"/>
</dbReference>
<evidence type="ECO:0000256" key="1">
    <source>
        <dbReference type="ARBA" id="ARBA00006497"/>
    </source>
</evidence>
<proteinExistence type="inferred from homology"/>
<dbReference type="SUPFAM" id="SSF50998">
    <property type="entry name" value="Quinoprotein alcohol dehydrogenase-like"/>
    <property type="match status" value="1"/>
</dbReference>
<reference evidence="4 5" key="1">
    <citation type="submission" date="2012-10" db="EMBL/GenBank/DDBJ databases">
        <title>Complete genome sequence of Moumouvirus goulette.</title>
        <authorList>
            <person name="Fournous G."/>
            <person name="Bougalmi M."/>
            <person name="Colson P."/>
        </authorList>
    </citation>
    <scope>NUCLEOTIDE SEQUENCE [LARGE SCALE GENOMIC DNA]</scope>
</reference>
<dbReference type="Pfam" id="PF00400">
    <property type="entry name" value="WD40"/>
    <property type="match status" value="3"/>
</dbReference>
<dbReference type="PANTHER" id="PTHR19846:SF0">
    <property type="entry name" value="PRE-MRNA PROCESSING FACTOR 4"/>
    <property type="match status" value="1"/>
</dbReference>
<dbReference type="EMBL" id="KC008572">
    <property type="protein sequence ID" value="AGF85725.1"/>
    <property type="molecule type" value="Genomic_DNA"/>
</dbReference>
<organism evidence="4 5">
    <name type="scientific">Moumouvirus goulette</name>
    <dbReference type="NCBI Taxonomy" id="1247379"/>
    <lineage>
        <taxon>Viruses</taxon>
        <taxon>Varidnaviria</taxon>
        <taxon>Bamfordvirae</taxon>
        <taxon>Nucleocytoviricota</taxon>
        <taxon>Megaviricetes</taxon>
        <taxon>Imitervirales</taxon>
        <taxon>Mimiviridae</taxon>
        <taxon>Megamimivirinae</taxon>
        <taxon>Moumouvirus</taxon>
        <taxon>Moumouvirus goulettemassiliense</taxon>
    </lineage>
</organism>
<dbReference type="Gene3D" id="2.130.10.10">
    <property type="entry name" value="YVTN repeat-like/Quinoprotein amine dehydrogenase"/>
    <property type="match status" value="2"/>
</dbReference>
<comment type="similarity">
    <text evidence="1">Belongs to the mimivirus BTB/WD family.</text>
</comment>
<keyword evidence="5" id="KW-1185">Reference proteome</keyword>
<dbReference type="PRINTS" id="PR00320">
    <property type="entry name" value="GPROTEINBRPT"/>
</dbReference>
<dbReference type="InterPro" id="IPR011047">
    <property type="entry name" value="Quinoprotein_ADH-like_sf"/>
</dbReference>
<dbReference type="Proteomes" id="UP000241071">
    <property type="component" value="Segment"/>
</dbReference>
<name>M1NNT0_9VIRU</name>
<dbReference type="PROSITE" id="PS50082">
    <property type="entry name" value="WD_REPEATS_2"/>
    <property type="match status" value="3"/>
</dbReference>
<accession>M1NNT0</accession>
<dbReference type="GO" id="GO:0017070">
    <property type="term" value="F:U6 snRNA binding"/>
    <property type="evidence" value="ECO:0007669"/>
    <property type="project" value="TreeGrafter"/>
</dbReference>
<dbReference type="GO" id="GO:0000398">
    <property type="term" value="P:mRNA splicing, via spliceosome"/>
    <property type="evidence" value="ECO:0007669"/>
    <property type="project" value="TreeGrafter"/>
</dbReference>
<dbReference type="InterPro" id="IPR020472">
    <property type="entry name" value="WD40_PAC1"/>
</dbReference>
<dbReference type="CDD" id="cd00200">
    <property type="entry name" value="WD40"/>
    <property type="match status" value="1"/>
</dbReference>
<dbReference type="InterPro" id="IPR001680">
    <property type="entry name" value="WD40_rpt"/>
</dbReference>
<dbReference type="GO" id="GO:0030621">
    <property type="term" value="F:U4 snRNA binding"/>
    <property type="evidence" value="ECO:0007669"/>
    <property type="project" value="TreeGrafter"/>
</dbReference>
<dbReference type="SMART" id="SM00320">
    <property type="entry name" value="WD40"/>
    <property type="match status" value="4"/>
</dbReference>
<evidence type="ECO:0000256" key="3">
    <source>
        <dbReference type="ARBA" id="ARBA00022737"/>
    </source>
</evidence>
<gene>
    <name evidence="4" type="ORF">glt_00922</name>
</gene>
<evidence type="ECO:0000313" key="4">
    <source>
        <dbReference type="EMBL" id="AGF85725.1"/>
    </source>
</evidence>
<protein>
    <submittedName>
        <fullName evidence="4">Uncharacterized protein</fullName>
    </submittedName>
</protein>
<dbReference type="InterPro" id="IPR015943">
    <property type="entry name" value="WD40/YVTN_repeat-like_dom_sf"/>
</dbReference>